<dbReference type="InterPro" id="IPR009010">
    <property type="entry name" value="Asp_de-COase-like_dom_sf"/>
</dbReference>
<gene>
    <name evidence="2" type="ORF">P0O24_06990</name>
</gene>
<dbReference type="Pfam" id="PF01568">
    <property type="entry name" value="Molydop_binding"/>
    <property type="match status" value="1"/>
</dbReference>
<keyword evidence="3" id="KW-1185">Reference proteome</keyword>
<dbReference type="Proteomes" id="UP001215956">
    <property type="component" value="Unassembled WGS sequence"/>
</dbReference>
<dbReference type="RefSeq" id="WP_316969029.1">
    <property type="nucleotide sequence ID" value="NZ_JARFPL010000018.1"/>
</dbReference>
<sequence length="130" mass="13744">MAEGRELTVVTFRGIFQEVQEALGIYSDGYRDESAVVFLDGGDASGLGVEAGIPVRMETDYGAVVVAAKISEDPHPGVAFMPKSPWSSQLLSGDTGERGVLEMKRFTAKVSSSDEGLTSIAEIGEMIRGG</sequence>
<name>A0ABT5XF26_9EURY</name>
<dbReference type="InterPro" id="IPR006657">
    <property type="entry name" value="MoPterin_dinucl-bd_dom"/>
</dbReference>
<dbReference type="Gene3D" id="2.40.40.20">
    <property type="match status" value="1"/>
</dbReference>
<dbReference type="EMBL" id="JARFPL010000018">
    <property type="protein sequence ID" value="MDF0593325.1"/>
    <property type="molecule type" value="Genomic_DNA"/>
</dbReference>
<evidence type="ECO:0000313" key="3">
    <source>
        <dbReference type="Proteomes" id="UP001215956"/>
    </source>
</evidence>
<feature type="domain" description="Molybdopterin dinucleotide-binding" evidence="1">
    <location>
        <begin position="32"/>
        <end position="92"/>
    </location>
</feature>
<comment type="caution">
    <text evidence="2">The sequence shown here is derived from an EMBL/GenBank/DDBJ whole genome shotgun (WGS) entry which is preliminary data.</text>
</comment>
<accession>A0ABT5XF26</accession>
<protein>
    <submittedName>
        <fullName evidence="2">Molybdopterin dinucleotide binding domain-containing protein</fullName>
    </submittedName>
</protein>
<reference evidence="2 3" key="1">
    <citation type="submission" date="2023-03" db="EMBL/GenBank/DDBJ databases">
        <title>Whole genome sequencing of Methanotrichaceae archaeon M04Ac.</title>
        <authorList>
            <person name="Khomyakova M.A."/>
            <person name="Merkel A.Y."/>
            <person name="Slobodkin A.I."/>
        </authorList>
    </citation>
    <scope>NUCLEOTIDE SEQUENCE [LARGE SCALE GENOMIC DNA]</scope>
    <source>
        <strain evidence="2 3">M04Ac</strain>
    </source>
</reference>
<dbReference type="SUPFAM" id="SSF50692">
    <property type="entry name" value="ADC-like"/>
    <property type="match status" value="1"/>
</dbReference>
<evidence type="ECO:0000259" key="1">
    <source>
        <dbReference type="Pfam" id="PF01568"/>
    </source>
</evidence>
<organism evidence="2 3">
    <name type="scientific">Candidatus Methanocrinis alkalitolerans</name>
    <dbReference type="NCBI Taxonomy" id="3033395"/>
    <lineage>
        <taxon>Archaea</taxon>
        <taxon>Methanobacteriati</taxon>
        <taxon>Methanobacteriota</taxon>
        <taxon>Stenosarchaea group</taxon>
        <taxon>Methanomicrobia</taxon>
        <taxon>Methanotrichales</taxon>
        <taxon>Methanotrichaceae</taxon>
        <taxon>Methanocrinis</taxon>
    </lineage>
</organism>
<proteinExistence type="predicted"/>
<evidence type="ECO:0000313" key="2">
    <source>
        <dbReference type="EMBL" id="MDF0593325.1"/>
    </source>
</evidence>